<feature type="domain" description="Telomere length regulation protein conserved" evidence="3">
    <location>
        <begin position="609"/>
        <end position="719"/>
    </location>
</feature>
<dbReference type="InterPro" id="IPR019337">
    <property type="entry name" value="Telomere_length_regulation_dom"/>
</dbReference>
<dbReference type="FunFam" id="1.25.40.720:FF:000004">
    <property type="entry name" value="WGS project CABT00000000 data, contig 2.6"/>
    <property type="match status" value="1"/>
</dbReference>
<dbReference type="PANTHER" id="PTHR15830:SF10">
    <property type="entry name" value="TELOMERE LENGTH REGULATION PROTEIN TEL2 HOMOLOG"/>
    <property type="match status" value="1"/>
</dbReference>
<comment type="similarity">
    <text evidence="1">Belongs to the TEL2 family.</text>
</comment>
<proteinExistence type="inferred from homology"/>
<feature type="compositionally biased region" description="Basic and acidic residues" evidence="2">
    <location>
        <begin position="535"/>
        <end position="547"/>
    </location>
</feature>
<evidence type="ECO:0000256" key="2">
    <source>
        <dbReference type="SAM" id="MobiDB-lite"/>
    </source>
</evidence>
<dbReference type="GO" id="GO:0051879">
    <property type="term" value="F:Hsp90 protein binding"/>
    <property type="evidence" value="ECO:0007669"/>
    <property type="project" value="TreeGrafter"/>
</dbReference>
<evidence type="ECO:0000313" key="5">
    <source>
        <dbReference type="Proteomes" id="UP001147733"/>
    </source>
</evidence>
<dbReference type="InterPro" id="IPR038528">
    <property type="entry name" value="TEL2_C_sf"/>
</dbReference>
<dbReference type="InterPro" id="IPR016024">
    <property type="entry name" value="ARM-type_fold"/>
</dbReference>
<dbReference type="AlphaFoldDB" id="A0A9W9TG56"/>
<dbReference type="GO" id="GO:0042162">
    <property type="term" value="F:telomeric DNA binding"/>
    <property type="evidence" value="ECO:0007669"/>
    <property type="project" value="TreeGrafter"/>
</dbReference>
<name>A0A9W9TG56_PENCI</name>
<dbReference type="Pfam" id="PF10193">
    <property type="entry name" value="Telomere_reg-2"/>
    <property type="match status" value="1"/>
</dbReference>
<dbReference type="Proteomes" id="UP001147733">
    <property type="component" value="Unassembled WGS sequence"/>
</dbReference>
<dbReference type="GO" id="GO:0051083">
    <property type="term" value="P:'de novo' cotranslational protein folding"/>
    <property type="evidence" value="ECO:0007669"/>
    <property type="project" value="TreeGrafter"/>
</dbReference>
<evidence type="ECO:0000259" key="3">
    <source>
        <dbReference type="Pfam" id="PF10193"/>
    </source>
</evidence>
<dbReference type="PANTHER" id="PTHR15830">
    <property type="entry name" value="TELOMERE LENGTH REGULATION PROTEIN TEL2 FAMILY MEMBER"/>
    <property type="match status" value="1"/>
</dbReference>
<protein>
    <recommendedName>
        <fullName evidence="3">Telomere length regulation protein conserved domain-containing protein</fullName>
    </recommendedName>
</protein>
<keyword evidence="5" id="KW-1185">Reference proteome</keyword>
<feature type="compositionally biased region" description="Acidic residues" evidence="2">
    <location>
        <begin position="566"/>
        <end position="598"/>
    </location>
</feature>
<dbReference type="EMBL" id="JAPQKT010000009">
    <property type="protein sequence ID" value="KAJ5221541.1"/>
    <property type="molecule type" value="Genomic_DNA"/>
</dbReference>
<dbReference type="GeneID" id="81388500"/>
<reference evidence="4" key="1">
    <citation type="submission" date="2022-11" db="EMBL/GenBank/DDBJ databases">
        <authorList>
            <person name="Petersen C."/>
        </authorList>
    </citation>
    <scope>NUCLEOTIDE SEQUENCE</scope>
    <source>
        <strain evidence="4">IBT 23319</strain>
    </source>
</reference>
<organism evidence="4 5">
    <name type="scientific">Penicillium citrinum</name>
    <dbReference type="NCBI Taxonomy" id="5077"/>
    <lineage>
        <taxon>Eukaryota</taxon>
        <taxon>Fungi</taxon>
        <taxon>Dikarya</taxon>
        <taxon>Ascomycota</taxon>
        <taxon>Pezizomycotina</taxon>
        <taxon>Eurotiomycetes</taxon>
        <taxon>Eurotiomycetidae</taxon>
        <taxon>Eurotiales</taxon>
        <taxon>Aspergillaceae</taxon>
        <taxon>Penicillium</taxon>
    </lineage>
</organism>
<evidence type="ECO:0000256" key="1">
    <source>
        <dbReference type="ARBA" id="ARBA00006133"/>
    </source>
</evidence>
<dbReference type="Gene3D" id="1.25.40.720">
    <property type="entry name" value="Telomere length regulation protein 2, C-terminal domain"/>
    <property type="match status" value="2"/>
</dbReference>
<comment type="caution">
    <text evidence="4">The sequence shown here is derived from an EMBL/GenBank/DDBJ whole genome shotgun (WGS) entry which is preliminary data.</text>
</comment>
<dbReference type="OrthoDB" id="10258062at2759"/>
<accession>A0A9W9TG56</accession>
<dbReference type="SUPFAM" id="SSF48371">
    <property type="entry name" value="ARM repeat"/>
    <property type="match status" value="1"/>
</dbReference>
<sequence length="1008" mass="110992">MDGLLTAVKTVKRDQDSPLVAADIQSRENSDKPINEFDQHDISAEHAIDILRSSPDREELFDVLAAIDPFNKSKQINNFDIRIPSPKSAQILQILVSTTISDHWASLNARTKTPKDFKNRAAILRCLNSVAGLGSMASQLRSLIASARANVNEAKGSSSTLAIRDLLSVLASLLEPKEFVFRLYSDTLTLHKDKTKVQVVWRELVSLIGAGKILSTTAEALTVVNDSEISSSISWVGEGPRYAAWAGQSIAYMASRLQIDDEAGWGSLAFLTGRGLSLGYAEPLVREIYSDLLLNQLLVNQFGLLLDHLRQSEQLSFLEAIFRDIQKRFFSTEFIGGFEELGSQDSIVSRVAALCSLIIGDRPFLTSQISEWLSKGQGGSIQTIGLRRALLASFHDSNDFLRSLLARSLEQFGDKFGVKHVPMITQTANAQTILLTAGHLRQSDCAQVKDIGRTSIFLNAVSNRLAASSNKARFLGMIVATGISEIVEEPGKSLKFDLEEMGTHEASWYLSLSKVQDKAGPRESIKSLQALELKADQKAKEPHENRKSKPNSRPGAHQGSKIVAIEEIDDSSDATDEDEDLMPYEKPDDDAEDDDEDPTLVQRNKPTAPVYIRDLITYLRDTENVERHHLAITTAPSLIRRKTGFGTELAEQIEELALVLVGLNNDNKHPEFHETRLQSMIALIVSQPLKMGRWFTSIFFDGDLSQVQRSAVLTALGLSSREIAGNGEDDAQALGLPKLQDTSFPSKRLSPALEAMFRDSKEESPVAKLTQQMSQASLQPLAANAADKLTGPNALKVRTFSSRMEVEKKRQDRDAQRQKSIVKDLNKVLAEGFFYPLQGRFEIMMLQSSSSSAPSYNPFFVPHILTLFLQTLSLIVSTAGPHTPFLPGLTNETLSLLLSLHTNPVSSEPTVAAALLSLFLAIVDVNIASGSNGDERLVTEYASQVIELRDWASEVFDRTPSNGKSDSKASPDPNEQVRTLAAGVMVRLGEVIERYQGRLMGVNSGFRY</sequence>
<reference evidence="4" key="2">
    <citation type="journal article" date="2023" name="IMA Fungus">
        <title>Comparative genomic study of the Penicillium genus elucidates a diverse pangenome and 15 lateral gene transfer events.</title>
        <authorList>
            <person name="Petersen C."/>
            <person name="Sorensen T."/>
            <person name="Nielsen M.R."/>
            <person name="Sondergaard T.E."/>
            <person name="Sorensen J.L."/>
            <person name="Fitzpatrick D.A."/>
            <person name="Frisvad J.C."/>
            <person name="Nielsen K.L."/>
        </authorList>
    </citation>
    <scope>NUCLEOTIDE SEQUENCE</scope>
    <source>
        <strain evidence="4">IBT 23319</strain>
    </source>
</reference>
<dbReference type="RefSeq" id="XP_056496464.1">
    <property type="nucleotide sequence ID" value="XM_056649333.1"/>
</dbReference>
<gene>
    <name evidence="4" type="ORF">N7469_010428</name>
</gene>
<dbReference type="GO" id="GO:0005829">
    <property type="term" value="C:cytosol"/>
    <property type="evidence" value="ECO:0007669"/>
    <property type="project" value="TreeGrafter"/>
</dbReference>
<evidence type="ECO:0000313" key="4">
    <source>
        <dbReference type="EMBL" id="KAJ5221541.1"/>
    </source>
</evidence>
<feature type="region of interest" description="Disordered" evidence="2">
    <location>
        <begin position="535"/>
        <end position="604"/>
    </location>
</feature>
<dbReference type="InterPro" id="IPR051970">
    <property type="entry name" value="TEL2_Regulation"/>
</dbReference>